<accession>V8QR32</accession>
<gene>
    <name evidence="1" type="ORF">W822_13355</name>
</gene>
<dbReference type="Proteomes" id="UP000018733">
    <property type="component" value="Unassembled WGS sequence"/>
</dbReference>
<dbReference type="InterPro" id="IPR009858">
    <property type="entry name" value="DUF1415"/>
</dbReference>
<dbReference type="RefSeq" id="WP_024005626.1">
    <property type="nucleotide sequence ID" value="NZ_KI650980.1"/>
</dbReference>
<evidence type="ECO:0000313" key="2">
    <source>
        <dbReference type="Proteomes" id="UP000018733"/>
    </source>
</evidence>
<dbReference type="PATRIC" id="fig|1424334.3.peg.2679"/>
<reference evidence="1 2" key="1">
    <citation type="journal article" date="2014" name="Genome Announc.">
        <title>Draft Genome Sequence of Advenella kashmirensis Strain W13003, a Polycyclic Aromatic Hydrocarbon-Degrading Bacterium.</title>
        <authorList>
            <person name="Wang X."/>
            <person name="Jin D."/>
            <person name="Zhou L."/>
            <person name="Wu L."/>
            <person name="An W."/>
            <person name="Zhao L."/>
        </authorList>
    </citation>
    <scope>NUCLEOTIDE SEQUENCE [LARGE SCALE GENOMIC DNA]</scope>
    <source>
        <strain evidence="1 2">W13003</strain>
    </source>
</reference>
<proteinExistence type="predicted"/>
<dbReference type="Pfam" id="PF07209">
    <property type="entry name" value="DUF1415"/>
    <property type="match status" value="1"/>
</dbReference>
<organism evidence="1 2">
    <name type="scientific">Advenella kashmirensis W13003</name>
    <dbReference type="NCBI Taxonomy" id="1424334"/>
    <lineage>
        <taxon>Bacteria</taxon>
        <taxon>Pseudomonadati</taxon>
        <taxon>Pseudomonadota</taxon>
        <taxon>Betaproteobacteria</taxon>
        <taxon>Burkholderiales</taxon>
        <taxon>Alcaligenaceae</taxon>
    </lineage>
</organism>
<keyword evidence="1" id="KW-0449">Lipoprotein</keyword>
<keyword evidence="2" id="KW-1185">Reference proteome</keyword>
<dbReference type="OrthoDB" id="277390at2"/>
<dbReference type="STRING" id="1424334.W822_13355"/>
<dbReference type="eggNOG" id="COG3310">
    <property type="taxonomic scope" value="Bacteria"/>
</dbReference>
<sequence length="190" mass="21454">MNTNEIACVETRVRLWLEKAVIGLNLCPFAKSVYVRGQVRLVVSDAQDAQALTARLYEELQLLAATPAQQIDTTLLIIPAMFEVFDDFNNYLDIADAVLDELELVGDIQLASFHPRYQFADTDADDISNYTNRAPYPILHLLREDSLDKAAQQYPDPSVIFERNIAVVRELGPQGWEKLLQDGQEGEVTR</sequence>
<dbReference type="EMBL" id="AYXT01000010">
    <property type="protein sequence ID" value="ETF01770.1"/>
    <property type="molecule type" value="Genomic_DNA"/>
</dbReference>
<dbReference type="AlphaFoldDB" id="V8QR32"/>
<dbReference type="HOGENOM" id="CLU_093792_0_0_4"/>
<evidence type="ECO:0000313" key="1">
    <source>
        <dbReference type="EMBL" id="ETF01770.1"/>
    </source>
</evidence>
<name>V8QR32_9BURK</name>
<protein>
    <submittedName>
        <fullName evidence="1">Lipoprotein signal peptidase</fullName>
    </submittedName>
</protein>
<comment type="caution">
    <text evidence="1">The sequence shown here is derived from an EMBL/GenBank/DDBJ whole genome shotgun (WGS) entry which is preliminary data.</text>
</comment>